<accession>G5GMH5</accession>
<protein>
    <submittedName>
        <fullName evidence="1">Uncharacterized protein</fullName>
    </submittedName>
</protein>
<dbReference type="RefSeq" id="WP_006691906.1">
    <property type="nucleotide sequence ID" value="NZ_JH376797.1"/>
</dbReference>
<dbReference type="AlphaFoldDB" id="G5GMH5"/>
<dbReference type="Proteomes" id="UP000004129">
    <property type="component" value="Unassembled WGS sequence"/>
</dbReference>
<keyword evidence="2" id="KW-1185">Reference proteome</keyword>
<dbReference type="HOGENOM" id="CLU_2289721_0_0_9"/>
<proteinExistence type="predicted"/>
<dbReference type="STRING" id="679201.HMPREF9334_00456"/>
<evidence type="ECO:0000313" key="1">
    <source>
        <dbReference type="EMBL" id="EHG21753.1"/>
    </source>
</evidence>
<dbReference type="EMBL" id="ACZM01000004">
    <property type="protein sequence ID" value="EHG21753.1"/>
    <property type="molecule type" value="Genomic_DNA"/>
</dbReference>
<comment type="caution">
    <text evidence="1">The sequence shown here is derived from an EMBL/GenBank/DDBJ whole genome shotgun (WGS) entry which is preliminary data.</text>
</comment>
<evidence type="ECO:0000313" key="2">
    <source>
        <dbReference type="Proteomes" id="UP000004129"/>
    </source>
</evidence>
<sequence length="101" mass="11461">MTKFFTMSGVIAAAGSYTKVVKHMSSHEEKGRRFIQGYRVCTYYTEGDGRDYSVLAEFPGTREGHAAAESLVLWIWEEMLEGKEHIVIHDAPPVRKFMSMA</sequence>
<gene>
    <name evidence="1" type="ORF">HMPREF9334_00456</name>
</gene>
<organism evidence="1 2">
    <name type="scientific">Selenomonas infelix ATCC 43532</name>
    <dbReference type="NCBI Taxonomy" id="679201"/>
    <lineage>
        <taxon>Bacteria</taxon>
        <taxon>Bacillati</taxon>
        <taxon>Bacillota</taxon>
        <taxon>Negativicutes</taxon>
        <taxon>Selenomonadales</taxon>
        <taxon>Selenomonadaceae</taxon>
        <taxon>Selenomonas</taxon>
    </lineage>
</organism>
<dbReference type="PATRIC" id="fig|679201.3.peg.460"/>
<reference evidence="1 2" key="1">
    <citation type="submission" date="2011-08" db="EMBL/GenBank/DDBJ databases">
        <title>The Genome Sequence of Selenomonas infelix ATCC 43532.</title>
        <authorList>
            <consortium name="The Broad Institute Genome Sequencing Platform"/>
            <person name="Earl A."/>
            <person name="Ward D."/>
            <person name="Feldgarden M."/>
            <person name="Gevers D."/>
            <person name="Izard J."/>
            <person name="Blanton J.M."/>
            <person name="Baranova O.V."/>
            <person name="Dewhirst F.E."/>
            <person name="Young S.K."/>
            <person name="Zeng Q."/>
            <person name="Gargeya S."/>
            <person name="Fitzgerald M."/>
            <person name="Haas B."/>
            <person name="Abouelleil A."/>
            <person name="Alvarado L."/>
            <person name="Arachchi H.M."/>
            <person name="Berlin A."/>
            <person name="Brown A."/>
            <person name="Chapman S.B."/>
            <person name="Chen Z."/>
            <person name="Dunbar C."/>
            <person name="Freedman E."/>
            <person name="Gearin G."/>
            <person name="Gellesch M."/>
            <person name="Goldberg J."/>
            <person name="Griggs A."/>
            <person name="Gujja S."/>
            <person name="Heiman D."/>
            <person name="Howarth C."/>
            <person name="Larson L."/>
            <person name="Lui A."/>
            <person name="MacDonald P.J.P."/>
            <person name="Montmayeur A."/>
            <person name="Murphy C."/>
            <person name="Neiman D."/>
            <person name="Pearson M."/>
            <person name="Priest M."/>
            <person name="Roberts A."/>
            <person name="Saif S."/>
            <person name="Shea T."/>
            <person name="Shenoy N."/>
            <person name="Sisk P."/>
            <person name="Stolte C."/>
            <person name="Sykes S."/>
            <person name="Wortman J."/>
            <person name="Nusbaum C."/>
            <person name="Birren B."/>
        </authorList>
    </citation>
    <scope>NUCLEOTIDE SEQUENCE [LARGE SCALE GENOMIC DNA]</scope>
    <source>
        <strain evidence="1 2">ATCC 43532</strain>
    </source>
</reference>
<name>G5GMH5_9FIRM</name>